<dbReference type="Gene3D" id="3.30.300.250">
    <property type="match status" value="1"/>
</dbReference>
<protein>
    <recommendedName>
        <fullName evidence="3">Type II secretion system pilot lipoprotein GspS-beta</fullName>
    </recommendedName>
</protein>
<sequence>MIRKICIAVGLSALLIGCSSNNEQKQLELLAANRASIIHAELPIKSGPLSIMRASSKGSVIEIMMIYNNDAPKAKSTQSLLTQSIKSYCANTETKSNLDAGLAYRIKIRNTRGQLMIDQLINQAACSKYSKKQ</sequence>
<dbReference type="PIRSF" id="PIRSF007010">
    <property type="entry name" value="UCP007010"/>
    <property type="match status" value="1"/>
</dbReference>
<evidence type="ECO:0000313" key="2">
    <source>
        <dbReference type="Proteomes" id="UP000184774"/>
    </source>
</evidence>
<organism evidence="1 2">
    <name type="scientific">Vibrio spartinae</name>
    <dbReference type="NCBI Taxonomy" id="1918945"/>
    <lineage>
        <taxon>Bacteria</taxon>
        <taxon>Pseudomonadati</taxon>
        <taxon>Pseudomonadota</taxon>
        <taxon>Gammaproteobacteria</taxon>
        <taxon>Vibrionales</taxon>
        <taxon>Vibrionaceae</taxon>
        <taxon>Vibrio</taxon>
    </lineage>
</organism>
<name>A0A1N6M6K7_9VIBR</name>
<proteinExistence type="predicted"/>
<dbReference type="PROSITE" id="PS51257">
    <property type="entry name" value="PROKAR_LIPOPROTEIN"/>
    <property type="match status" value="1"/>
</dbReference>
<dbReference type="AlphaFoldDB" id="A0A1N6M6K7"/>
<evidence type="ECO:0008006" key="3">
    <source>
        <dbReference type="Google" id="ProtNLM"/>
    </source>
</evidence>
<dbReference type="InterPro" id="IPR016502">
    <property type="entry name" value="T2SSS_2"/>
</dbReference>
<accession>A0A1N6M6K7</accession>
<dbReference type="EMBL" id="FSSB01000017">
    <property type="protein sequence ID" value="SIO95054.1"/>
    <property type="molecule type" value="Genomic_DNA"/>
</dbReference>
<evidence type="ECO:0000313" key="1">
    <source>
        <dbReference type="EMBL" id="SIO95054.1"/>
    </source>
</evidence>
<dbReference type="Proteomes" id="UP000184774">
    <property type="component" value="Unassembled WGS sequence"/>
</dbReference>
<reference evidence="1 2" key="1">
    <citation type="submission" date="2016-12" db="EMBL/GenBank/DDBJ databases">
        <authorList>
            <person name="Song W.-J."/>
            <person name="Kurnit D.M."/>
        </authorList>
    </citation>
    <scope>NUCLEOTIDE SEQUENCE [LARGE SCALE GENOMIC DNA]</scope>
    <source>
        <strain evidence="1 2">CECT 9026</strain>
    </source>
</reference>
<dbReference type="Pfam" id="PF16549">
    <property type="entry name" value="T2SSS_2"/>
    <property type="match status" value="1"/>
</dbReference>
<gene>
    <name evidence="1" type="ORF">VSP9026_02793</name>
</gene>